<evidence type="ECO:0000256" key="12">
    <source>
        <dbReference type="ARBA" id="ARBA00023140"/>
    </source>
</evidence>
<dbReference type="InterPro" id="IPR012258">
    <property type="entry name" value="Acyl-CoA_oxidase"/>
</dbReference>
<evidence type="ECO:0000256" key="2">
    <source>
        <dbReference type="ARBA" id="ARBA00004275"/>
    </source>
</evidence>
<comment type="cofactor">
    <cofactor evidence="1">
        <name>FAD</name>
        <dbReference type="ChEBI" id="CHEBI:57692"/>
    </cofactor>
</comment>
<evidence type="ECO:0000256" key="4">
    <source>
        <dbReference type="ARBA" id="ARBA00006288"/>
    </source>
</evidence>
<organism evidence="20 21">
    <name type="scientific">Parascaris univalens</name>
    <name type="common">Nematode worm</name>
    <dbReference type="NCBI Taxonomy" id="6257"/>
    <lineage>
        <taxon>Eukaryota</taxon>
        <taxon>Metazoa</taxon>
        <taxon>Ecdysozoa</taxon>
        <taxon>Nematoda</taxon>
        <taxon>Chromadorea</taxon>
        <taxon>Rhabditida</taxon>
        <taxon>Spirurina</taxon>
        <taxon>Ascaridomorpha</taxon>
        <taxon>Ascaridoidea</taxon>
        <taxon>Ascarididae</taxon>
        <taxon>Parascaris</taxon>
    </lineage>
</organism>
<evidence type="ECO:0000259" key="17">
    <source>
        <dbReference type="Pfam" id="PF02770"/>
    </source>
</evidence>
<protein>
    <recommendedName>
        <fullName evidence="13">Acyl-coenzyme A oxidase</fullName>
    </recommendedName>
</protein>
<dbReference type="AlphaFoldDB" id="A0A915CG04"/>
<feature type="binding site" evidence="15">
    <location>
        <position position="179"/>
    </location>
    <ligand>
        <name>FAD</name>
        <dbReference type="ChEBI" id="CHEBI:57692"/>
    </ligand>
</feature>
<evidence type="ECO:0000259" key="16">
    <source>
        <dbReference type="Pfam" id="PF01756"/>
    </source>
</evidence>
<evidence type="ECO:0000259" key="19">
    <source>
        <dbReference type="Pfam" id="PF22924"/>
    </source>
</evidence>
<dbReference type="GO" id="GO:0005504">
    <property type="term" value="F:fatty acid binding"/>
    <property type="evidence" value="ECO:0007669"/>
    <property type="project" value="TreeGrafter"/>
</dbReference>
<dbReference type="Pfam" id="PF01756">
    <property type="entry name" value="ACOX"/>
    <property type="match status" value="1"/>
</dbReference>
<comment type="similarity">
    <text evidence="4 13">Belongs to the acyl-CoA oxidase family.</text>
</comment>
<evidence type="ECO:0000256" key="7">
    <source>
        <dbReference type="ARBA" id="ARBA00022827"/>
    </source>
</evidence>
<evidence type="ECO:0000256" key="9">
    <source>
        <dbReference type="ARBA" id="ARBA00022840"/>
    </source>
</evidence>
<keyword evidence="8" id="KW-0276">Fatty acid metabolism</keyword>
<dbReference type="SUPFAM" id="SSF47203">
    <property type="entry name" value="Acyl-CoA dehydrogenase C-terminal domain-like"/>
    <property type="match status" value="2"/>
</dbReference>
<feature type="active site" description="Proton acceptor" evidence="14">
    <location>
        <position position="422"/>
    </location>
</feature>
<feature type="domain" description="Acyl-CoA oxidase/dehydrogenase middle" evidence="17">
    <location>
        <begin position="137"/>
        <end position="246"/>
    </location>
</feature>
<dbReference type="FunFam" id="1.20.140.10:FF:000013">
    <property type="entry name" value="Acyl-coenzyme A oxidase"/>
    <property type="match status" value="1"/>
</dbReference>
<dbReference type="GO" id="GO:0033540">
    <property type="term" value="P:fatty acid beta-oxidation using acyl-CoA oxidase"/>
    <property type="evidence" value="ECO:0007669"/>
    <property type="project" value="TreeGrafter"/>
</dbReference>
<dbReference type="InterPro" id="IPR055060">
    <property type="entry name" value="ACOX_C_alpha1"/>
</dbReference>
<evidence type="ECO:0000313" key="21">
    <source>
        <dbReference type="WBParaSite" id="PgR140_g005_t01"/>
    </source>
</evidence>
<dbReference type="InterPro" id="IPR006091">
    <property type="entry name" value="Acyl-CoA_Oxase/DH_mid-dom"/>
</dbReference>
<evidence type="ECO:0000256" key="1">
    <source>
        <dbReference type="ARBA" id="ARBA00001974"/>
    </source>
</evidence>
<dbReference type="Pfam" id="PF14749">
    <property type="entry name" value="Acyl-CoA_ox_N"/>
    <property type="match status" value="1"/>
</dbReference>
<feature type="domain" description="Acyl-CoA oxidase C-alpha1" evidence="19">
    <location>
        <begin position="276"/>
        <end position="437"/>
    </location>
</feature>
<dbReference type="GO" id="GO:0005524">
    <property type="term" value="F:ATP binding"/>
    <property type="evidence" value="ECO:0007669"/>
    <property type="project" value="UniProtKB-KW"/>
</dbReference>
<dbReference type="InterPro" id="IPR009100">
    <property type="entry name" value="AcylCoA_DH/oxidase_NM_dom_sf"/>
</dbReference>
<dbReference type="PIRSF" id="PIRSF000168">
    <property type="entry name" value="Acyl-CoA_oxidase"/>
    <property type="match status" value="1"/>
</dbReference>
<evidence type="ECO:0000256" key="5">
    <source>
        <dbReference type="ARBA" id="ARBA00022630"/>
    </source>
</evidence>
<dbReference type="GO" id="GO:0005777">
    <property type="term" value="C:peroxisome"/>
    <property type="evidence" value="ECO:0007669"/>
    <property type="project" value="UniProtKB-SubCell"/>
</dbReference>
<dbReference type="GO" id="GO:0055088">
    <property type="term" value="P:lipid homeostasis"/>
    <property type="evidence" value="ECO:0007669"/>
    <property type="project" value="TreeGrafter"/>
</dbReference>
<dbReference type="FunFam" id="2.40.110.10:FF:000003">
    <property type="entry name" value="Acyl-coenzyme A oxidase"/>
    <property type="match status" value="1"/>
</dbReference>
<dbReference type="InterPro" id="IPR036250">
    <property type="entry name" value="AcylCo_DH-like_C"/>
</dbReference>
<evidence type="ECO:0000256" key="6">
    <source>
        <dbReference type="ARBA" id="ARBA00022741"/>
    </source>
</evidence>
<dbReference type="PANTHER" id="PTHR10909:SF351">
    <property type="entry name" value="ACYL-COENZYME A OXIDASE"/>
    <property type="match status" value="1"/>
</dbReference>
<dbReference type="FunFam" id="1.20.140.10:FF:000005">
    <property type="entry name" value="Acyl-coenzyme A oxidase"/>
    <property type="match status" value="1"/>
</dbReference>
<keyword evidence="20" id="KW-1185">Reference proteome</keyword>
<evidence type="ECO:0000256" key="13">
    <source>
        <dbReference type="PIRNR" id="PIRNR000168"/>
    </source>
</evidence>
<keyword evidence="7 13" id="KW-0274">FAD</keyword>
<evidence type="ECO:0000256" key="14">
    <source>
        <dbReference type="PIRSR" id="PIRSR000168-1"/>
    </source>
</evidence>
<evidence type="ECO:0000313" key="20">
    <source>
        <dbReference type="Proteomes" id="UP000887569"/>
    </source>
</evidence>
<dbReference type="InterPro" id="IPR029320">
    <property type="entry name" value="Acyl-CoA_ox_N"/>
</dbReference>
<evidence type="ECO:0000256" key="15">
    <source>
        <dbReference type="PIRSR" id="PIRSR000168-2"/>
    </source>
</evidence>
<evidence type="ECO:0000256" key="8">
    <source>
        <dbReference type="ARBA" id="ARBA00022832"/>
    </source>
</evidence>
<comment type="pathway">
    <text evidence="3">Lipid metabolism; peroxisomal fatty acid beta-oxidation.</text>
</comment>
<dbReference type="Gene3D" id="1.20.140.10">
    <property type="entry name" value="Butyryl-CoA Dehydrogenase, subunit A, domain 3"/>
    <property type="match status" value="2"/>
</dbReference>
<dbReference type="Gene3D" id="1.10.540.10">
    <property type="entry name" value="Acyl-CoA dehydrogenase/oxidase, N-terminal domain"/>
    <property type="match status" value="1"/>
</dbReference>
<reference evidence="21" key="1">
    <citation type="submission" date="2022-11" db="UniProtKB">
        <authorList>
            <consortium name="WormBaseParasite"/>
        </authorList>
    </citation>
    <scope>IDENTIFICATION</scope>
</reference>
<dbReference type="PANTHER" id="PTHR10909">
    <property type="entry name" value="ELECTRON TRANSPORT OXIDOREDUCTASE"/>
    <property type="match status" value="1"/>
</dbReference>
<feature type="binding site" evidence="15">
    <location>
        <position position="140"/>
    </location>
    <ligand>
        <name>FAD</name>
        <dbReference type="ChEBI" id="CHEBI:57692"/>
    </ligand>
</feature>
<evidence type="ECO:0000256" key="11">
    <source>
        <dbReference type="ARBA" id="ARBA00023098"/>
    </source>
</evidence>
<keyword evidence="9" id="KW-0067">ATP-binding</keyword>
<dbReference type="Gene3D" id="2.40.110.10">
    <property type="entry name" value="Butyryl-CoA Dehydrogenase, subunit A, domain 2"/>
    <property type="match status" value="1"/>
</dbReference>
<evidence type="ECO:0000259" key="18">
    <source>
        <dbReference type="Pfam" id="PF14749"/>
    </source>
</evidence>
<dbReference type="SUPFAM" id="SSF56645">
    <property type="entry name" value="Acyl-CoA dehydrogenase NM domain-like"/>
    <property type="match status" value="1"/>
</dbReference>
<comment type="subcellular location">
    <subcellularLocation>
        <location evidence="2">Peroxisome</location>
    </subcellularLocation>
</comment>
<evidence type="ECO:0000256" key="3">
    <source>
        <dbReference type="ARBA" id="ARBA00004846"/>
    </source>
</evidence>
<keyword evidence="10" id="KW-0560">Oxidoreductase</keyword>
<accession>A0A915CG04</accession>
<evidence type="ECO:0000256" key="10">
    <source>
        <dbReference type="ARBA" id="ARBA00023002"/>
    </source>
</evidence>
<dbReference type="GO" id="GO:0003997">
    <property type="term" value="F:acyl-CoA oxidase activity"/>
    <property type="evidence" value="ECO:0007669"/>
    <property type="project" value="InterPro"/>
</dbReference>
<dbReference type="Proteomes" id="UP000887569">
    <property type="component" value="Unplaced"/>
</dbReference>
<keyword evidence="12" id="KW-0576">Peroxisome</keyword>
<dbReference type="InterPro" id="IPR002655">
    <property type="entry name" value="Acyl-CoA_oxidase_C"/>
</dbReference>
<keyword evidence="11" id="KW-0443">Lipid metabolism</keyword>
<dbReference type="Pfam" id="PF22924">
    <property type="entry name" value="ACOX_C_alpha1"/>
    <property type="match status" value="1"/>
</dbReference>
<dbReference type="FunFam" id="1.10.540.10:FF:000006">
    <property type="entry name" value="Acyl-coenzyme A oxidase"/>
    <property type="match status" value="1"/>
</dbReference>
<keyword evidence="6" id="KW-0547">Nucleotide-binding</keyword>
<proteinExistence type="inferred from homology"/>
<keyword evidence="5 13" id="KW-0285">Flavoprotein</keyword>
<dbReference type="WBParaSite" id="PgR140_g005_t01">
    <property type="protein sequence ID" value="PgR140_g005_t01"/>
    <property type="gene ID" value="PgR140_g005"/>
</dbReference>
<feature type="domain" description="Acyl-CoA oxidase C-terminal" evidence="16">
    <location>
        <begin position="476"/>
        <end position="655"/>
    </location>
</feature>
<dbReference type="InterPro" id="IPR037069">
    <property type="entry name" value="AcylCoA_DH/ox_N_sf"/>
</dbReference>
<name>A0A915CG04_PARUN</name>
<dbReference type="GO" id="GO:0071949">
    <property type="term" value="F:FAD binding"/>
    <property type="evidence" value="ECO:0007669"/>
    <property type="project" value="InterPro"/>
</dbReference>
<feature type="domain" description="Acyl-coenzyme A oxidase N-terminal" evidence="18">
    <location>
        <begin position="17"/>
        <end position="134"/>
    </location>
</feature>
<dbReference type="InterPro" id="IPR046373">
    <property type="entry name" value="Acyl-CoA_Oxase/DH_mid-dom_sf"/>
</dbReference>
<sequence length="655" mass="73820">GDNVDLSEERRKAKFCVDSLSELLHGAEHLKRRRMIAKFVEETPELHDVLPTAFMSREQKIENASRKIITLLKHMPSLNISSFEDIFYYQSLVMHLDGHPLSLHSVVFLPTLMQLTDGEQRKKWLPRAMNLEVIGTYAQTELGHGTNLRKLETTAIYDTNNEQFIINSPTITSTKWWPGNLGKMSNYAIVVAQLYLNGECYGPHQFIVQLRDENTHLPLPGITVGDIGPKFGFNTNDNGFLRFDSVRIPRQQMLMGFSKVTRNGEYVKPIHEKLGYGSMVFIRSVMISQQALFLAMACTIGIRYSCVRRQGEITPGSLEIKVIDYQTQQYRLFPQLARAYAYWFTGNCVRALYAQVLDELKANKIELLPELHALSSGLKAVVTHQVAIGIEQCRMACGGHGYSDASGLPQLYGIAVGGCTYEGDNIVLLLQTARYLMKKAKTALDGKKHSSSESIEYLFCEGSLKSSINQSSGSDHTVLIEAFEHLARRLIFTVYDRMENLKKYGTTSEEAFNECSVDLCKASRAHTRLFIAKAFSNKLAVIADPNIATVIKDVVTFYLAHELIECAAALLEDGYLSGQQVAYLRALSYRMMDSMRGNVVALVDAFDINDRELNSVLGRRDGKVYENLLKWAQLSPLNNADVINAYKEYLEPYMK</sequence>
<dbReference type="Pfam" id="PF02770">
    <property type="entry name" value="Acyl-CoA_dh_M"/>
    <property type="match status" value="1"/>
</dbReference>